<feature type="compositionally biased region" description="Polar residues" evidence="1">
    <location>
        <begin position="806"/>
        <end position="818"/>
    </location>
</feature>
<dbReference type="Gene3D" id="1.25.10.10">
    <property type="entry name" value="Leucine-rich Repeat Variant"/>
    <property type="match status" value="2"/>
</dbReference>
<feature type="compositionally biased region" description="Low complexity" evidence="1">
    <location>
        <begin position="427"/>
        <end position="438"/>
    </location>
</feature>
<dbReference type="Pfam" id="PF24768">
    <property type="entry name" value="ARM_ARMC5"/>
    <property type="match status" value="1"/>
</dbReference>
<dbReference type="SUPFAM" id="SSF48371">
    <property type="entry name" value="ARM repeat"/>
    <property type="match status" value="1"/>
</dbReference>
<dbReference type="Pfam" id="PF00651">
    <property type="entry name" value="BTB"/>
    <property type="match status" value="1"/>
</dbReference>
<feature type="region of interest" description="Disordered" evidence="1">
    <location>
        <begin position="949"/>
        <end position="1073"/>
    </location>
</feature>
<reference evidence="3" key="1">
    <citation type="submission" date="2021-04" db="EMBL/GenBank/DDBJ databases">
        <authorList>
            <consortium name="Molecular Ecology Group"/>
        </authorList>
    </citation>
    <scope>NUCLEOTIDE SEQUENCE</scope>
</reference>
<dbReference type="InterPro" id="IPR000210">
    <property type="entry name" value="BTB/POZ_dom"/>
</dbReference>
<feature type="region of interest" description="Disordered" evidence="1">
    <location>
        <begin position="395"/>
        <end position="447"/>
    </location>
</feature>
<dbReference type="PANTHER" id="PTHR23312:SF8">
    <property type="entry name" value="ARMADILLO REPEAT-CONTAINING PROTEIN 5"/>
    <property type="match status" value="1"/>
</dbReference>
<evidence type="ECO:0000259" key="2">
    <source>
        <dbReference type="PROSITE" id="PS50097"/>
    </source>
</evidence>
<dbReference type="EMBL" id="CAJHNH020008455">
    <property type="protein sequence ID" value="CAG5135785.1"/>
    <property type="molecule type" value="Genomic_DNA"/>
</dbReference>
<gene>
    <name evidence="3" type="ORF">CUNI_LOCUS21343</name>
</gene>
<dbReference type="Gene3D" id="3.30.710.10">
    <property type="entry name" value="Potassium Channel Kv1.1, Chain A"/>
    <property type="match status" value="1"/>
</dbReference>
<feature type="region of interest" description="Disordered" evidence="1">
    <location>
        <begin position="806"/>
        <end position="829"/>
    </location>
</feature>
<feature type="compositionally biased region" description="Polar residues" evidence="1">
    <location>
        <begin position="1003"/>
        <end position="1014"/>
    </location>
</feature>
<feature type="domain" description="BTB" evidence="2">
    <location>
        <begin position="1468"/>
        <end position="1532"/>
    </location>
</feature>
<dbReference type="InterPro" id="IPR016024">
    <property type="entry name" value="ARM-type_fold"/>
</dbReference>
<name>A0A8S4A6S4_9EUPU</name>
<dbReference type="GO" id="GO:0009653">
    <property type="term" value="P:anatomical structure morphogenesis"/>
    <property type="evidence" value="ECO:0007669"/>
    <property type="project" value="TreeGrafter"/>
</dbReference>
<dbReference type="InterPro" id="IPR011989">
    <property type="entry name" value="ARM-like"/>
</dbReference>
<evidence type="ECO:0000256" key="1">
    <source>
        <dbReference type="SAM" id="MobiDB-lite"/>
    </source>
</evidence>
<organism evidence="3 4">
    <name type="scientific">Candidula unifasciata</name>
    <dbReference type="NCBI Taxonomy" id="100452"/>
    <lineage>
        <taxon>Eukaryota</taxon>
        <taxon>Metazoa</taxon>
        <taxon>Spiralia</taxon>
        <taxon>Lophotrochozoa</taxon>
        <taxon>Mollusca</taxon>
        <taxon>Gastropoda</taxon>
        <taxon>Heterobranchia</taxon>
        <taxon>Euthyneura</taxon>
        <taxon>Panpulmonata</taxon>
        <taxon>Eupulmonata</taxon>
        <taxon>Stylommatophora</taxon>
        <taxon>Helicina</taxon>
        <taxon>Helicoidea</taxon>
        <taxon>Geomitridae</taxon>
        <taxon>Candidula</taxon>
    </lineage>
</organism>
<feature type="compositionally biased region" description="Basic and acidic residues" evidence="1">
    <location>
        <begin position="820"/>
        <end position="829"/>
    </location>
</feature>
<protein>
    <recommendedName>
        <fullName evidence="2">BTB domain-containing protein</fullName>
    </recommendedName>
</protein>
<dbReference type="SUPFAM" id="SSF54695">
    <property type="entry name" value="POZ domain"/>
    <property type="match status" value="1"/>
</dbReference>
<dbReference type="Proteomes" id="UP000678393">
    <property type="component" value="Unassembled WGS sequence"/>
</dbReference>
<dbReference type="InterPro" id="IPR055445">
    <property type="entry name" value="ARM_ARMC5"/>
</dbReference>
<comment type="caution">
    <text evidence="3">The sequence shown here is derived from an EMBL/GenBank/DDBJ whole genome shotgun (WGS) entry which is preliminary data.</text>
</comment>
<evidence type="ECO:0000313" key="4">
    <source>
        <dbReference type="Proteomes" id="UP000678393"/>
    </source>
</evidence>
<proteinExistence type="predicted"/>
<dbReference type="PROSITE" id="PS50097">
    <property type="entry name" value="BTB"/>
    <property type="match status" value="1"/>
</dbReference>
<keyword evidence="4" id="KW-1185">Reference proteome</keyword>
<feature type="compositionally biased region" description="Basic residues" evidence="1">
    <location>
        <begin position="957"/>
        <end position="966"/>
    </location>
</feature>
<evidence type="ECO:0000313" key="3">
    <source>
        <dbReference type="EMBL" id="CAG5135785.1"/>
    </source>
</evidence>
<sequence>METDLEVKNVISELQSGHGSSLYSALIMIRTTLIKSKNSLSQLVQMGAVKLLVQVLEDRRRHKNQTKTTDIVMSILANLCLEEDVREQVVCCDGLSVIARVTLSAEQESIQNRGVRALANLALDVSNCEKIFQMEVPTFVAKRLMESEDVECRSTYCRALQLFGQTGKDARRLMEETQAIQALAALLKLDNRKLAVKSLRILSELSALCCCPSFTGQILAANILEELVTLADDEDSSSASCSLSIILRLCEQEVMRPALGSAGIISLLVKLMKSDKSCVSKVLALNALCLCTKEAVNRNKIQEAGGLELFISALNINEPGSFSEGQFSVLYDRIISSLVNFLYNDECLGKLLELGLVNILLEHLKRSCSFSSVGDDLKSEIDSFAVSFESCSKDRSGHLERGSKTNTAGVSGSTCHRNDNVAMEQNSAASSLSFSSTSMQTEDTRDDCKSNYLELPSSTPVLHYGMDTVVHGVPRKESNTDDEKTDCVVDKNNGEIAEDVEVELLTSSKNLENPLQHSDKARHTFSINSPTYQMETAWRLEDYTSGVTCKSFSLDPEPHRTSQHRSSSPYYLNTDLLQAPYSPLSAGASYYSPSQSSTSPSVLLSPVQSTFPSSPSSVSYRGSPTWGYSSPENENIPASAARLFSPHSLTSMSPLSLAYQNQFSPLSNTFPASPLHLFGERYSQSPTQSSQNSLFSQSTSFLEKSEPMDLDQLLVSSRTTSEALFTAVPLSQGTSEHIYSASEDDDDDNNACDSELDPSAIIGGRFANEDAELYPVAGCSTSDNINSSVKSVSGSVRLVSHKRGKTVNNSTCSTSGSADGQREVESAEASKRRRLNHTSLVIEPVRGHCNEGPSAESVSKALDHSCGSVANTGLNDDEEIKNVPQKFTVVNSATCSLKMESGFQEMLPVVTDGNNKMHGETEMQRPSSACSTLGFEKFRQRSFQRLASFPGKEKRLAKSPHFRKHLSGTLSSKPRITGSPAASLLPGTHISDSPYRSPFSEPAHNNSVSSQGIKSHSETKTHKIMVRSNSQDLFSSPLPENGSKASDVDGSRREVSSSSKKETAGSSDQSIDEARVKKIRRTTEANILILLARVSVKINPTQLLAESTVVSCLLGYIASAPNPIRRSCRILYRLCSNPHCFEKLILMQMPALIVKTLVLENDGTFPHSLFCSDNRNIMDFLPSSQGSECSGSQTSEFGRRMDFEFTGDAYSKLTSKVHSSIRSIFQNRHILVVDSEALRVNQGGDDIYEVGSSRAESCVRIGLELLYTLGAVAMSKFGEGEIQHLLARHSTQNKLACVISMLHLQVGWCTITRDKFFTKYSLWDKVLPCLFTPEAPVIRETIVAAVSLNVHLDNPGKLTKLVPKLPVCPDLESTSRHGRSVNKQFHEHVNSKSKSNLKPSLRNAEKTTLHADSFGTLKQISSEFVNDGLQICEQTGSESTCTEEVDNTASCSSKTDSFCPYQNMSLKHDVCFSVIDENKYIHKIRAQRKILVEKSEVFAAMFSGSYSESVQAEINVPDVSKDAFEFIIHYLHGCSSECPLIASLCMEYVKDQIVTAEMCVRSDSTESSSVAKQGDGIMCDEEQNVKEEMGAGRNDSICVVNDSSKSELEAGRKRTEASANISQVLEFMQSQDSLDSLTLEDRPHGDELPHACRKLSFYNPFPNGGNKDTGVQSSEEIARKCFDELITRCQDILELADRFLLHDLMFYPASVLAHVCLCEHTVEDIFHLACFYHLDSLAFDCIRETLMSCLPCSDAAAIYLQLAEDGYREQVHTALQWLVNRVK</sequence>
<feature type="compositionally biased region" description="Polar residues" evidence="1">
    <location>
        <begin position="404"/>
        <end position="415"/>
    </location>
</feature>
<dbReference type="PANTHER" id="PTHR23312">
    <property type="entry name" value="ARMC5 ARMADILLO REPEAT-CONTAINING -RELATED"/>
    <property type="match status" value="1"/>
</dbReference>
<dbReference type="InterPro" id="IPR011333">
    <property type="entry name" value="SKP1/BTB/POZ_sf"/>
</dbReference>
<dbReference type="InterPro" id="IPR000225">
    <property type="entry name" value="Armadillo"/>
</dbReference>
<accession>A0A8S4A6S4</accession>
<dbReference type="OrthoDB" id="6086604at2759"/>
<dbReference type="GO" id="GO:0005829">
    <property type="term" value="C:cytosol"/>
    <property type="evidence" value="ECO:0007669"/>
    <property type="project" value="TreeGrafter"/>
</dbReference>
<dbReference type="SMART" id="SM00185">
    <property type="entry name" value="ARM"/>
    <property type="match status" value="4"/>
</dbReference>
<feature type="compositionally biased region" description="Basic and acidic residues" evidence="1">
    <location>
        <begin position="1046"/>
        <end position="1063"/>
    </location>
</feature>